<proteinExistence type="inferred from homology"/>
<sequence>MVPTPTAIRVAQTLGITTSAYVAGSIFSISYLSVPSFLLAPSPVLARQWQLSFDRGKIINPAIALVSIFSYAWLSYKLYGTLNHPKAEMYALSAIATLGIWPYTIFGMMPTNKKLFKKYDEMKGLSVEEKATEVGLAKGESTKELVDRWGMFNLGRGMLPLVGAVLGMWATLD</sequence>
<comment type="caution">
    <text evidence="7">The sequence shown here is derived from an EMBL/GenBank/DDBJ whole genome shotgun (WGS) entry which is preliminary data.</text>
</comment>
<gene>
    <name evidence="7" type="ORF">OEA41_009554</name>
</gene>
<evidence type="ECO:0000256" key="3">
    <source>
        <dbReference type="ARBA" id="ARBA00022989"/>
    </source>
</evidence>
<evidence type="ECO:0008006" key="9">
    <source>
        <dbReference type="Google" id="ProtNLM"/>
    </source>
</evidence>
<evidence type="ECO:0000256" key="1">
    <source>
        <dbReference type="ARBA" id="ARBA00004141"/>
    </source>
</evidence>
<feature type="transmembrane region" description="Helical" evidence="6">
    <location>
        <begin position="20"/>
        <end position="46"/>
    </location>
</feature>
<feature type="transmembrane region" description="Helical" evidence="6">
    <location>
        <begin position="88"/>
        <end position="109"/>
    </location>
</feature>
<keyword evidence="8" id="KW-1185">Reference proteome</keyword>
<keyword evidence="4 6" id="KW-0472">Membrane</keyword>
<evidence type="ECO:0000313" key="7">
    <source>
        <dbReference type="EMBL" id="KAK3170168.1"/>
    </source>
</evidence>
<dbReference type="Pfam" id="PF08592">
    <property type="entry name" value="Anthrone_oxy"/>
    <property type="match status" value="1"/>
</dbReference>
<evidence type="ECO:0000313" key="8">
    <source>
        <dbReference type="Proteomes" id="UP001276659"/>
    </source>
</evidence>
<feature type="transmembrane region" description="Helical" evidence="6">
    <location>
        <begin position="58"/>
        <end position="76"/>
    </location>
</feature>
<reference evidence="7" key="1">
    <citation type="submission" date="2022-11" db="EMBL/GenBank/DDBJ databases">
        <title>Chromosomal genome sequence assembly and mating type (MAT) locus characterization of the leprose asexual lichenized fungus Lepraria neglecta (Nyl.) Erichsen.</title>
        <authorList>
            <person name="Allen J.L."/>
            <person name="Pfeffer B."/>
        </authorList>
    </citation>
    <scope>NUCLEOTIDE SEQUENCE</scope>
    <source>
        <strain evidence="7">Allen 5258</strain>
    </source>
</reference>
<evidence type="ECO:0000256" key="4">
    <source>
        <dbReference type="ARBA" id="ARBA00023136"/>
    </source>
</evidence>
<evidence type="ECO:0000256" key="6">
    <source>
        <dbReference type="SAM" id="Phobius"/>
    </source>
</evidence>
<dbReference type="PANTHER" id="PTHR35042:SF1">
    <property type="entry name" value="DUF1772-DOMAIN-CONTAINING PROTEIN"/>
    <property type="match status" value="1"/>
</dbReference>
<protein>
    <recommendedName>
        <fullName evidence="9">DUF1772-domain-containing protein</fullName>
    </recommendedName>
</protein>
<dbReference type="EMBL" id="JASNWA010000009">
    <property type="protein sequence ID" value="KAK3170168.1"/>
    <property type="molecule type" value="Genomic_DNA"/>
</dbReference>
<dbReference type="InterPro" id="IPR013901">
    <property type="entry name" value="Anthrone_oxy"/>
</dbReference>
<keyword evidence="3 6" id="KW-1133">Transmembrane helix</keyword>
<dbReference type="PANTHER" id="PTHR35042">
    <property type="entry name" value="ANTHRONE OXYGENASE ENCC"/>
    <property type="match status" value="1"/>
</dbReference>
<comment type="subcellular location">
    <subcellularLocation>
        <location evidence="1">Membrane</location>
        <topology evidence="1">Multi-pass membrane protein</topology>
    </subcellularLocation>
</comment>
<dbReference type="Proteomes" id="UP001276659">
    <property type="component" value="Unassembled WGS sequence"/>
</dbReference>
<feature type="transmembrane region" description="Helical" evidence="6">
    <location>
        <begin position="153"/>
        <end position="172"/>
    </location>
</feature>
<dbReference type="GO" id="GO:0016020">
    <property type="term" value="C:membrane"/>
    <property type="evidence" value="ECO:0007669"/>
    <property type="project" value="UniProtKB-SubCell"/>
</dbReference>
<name>A0AAD9Z617_9LECA</name>
<keyword evidence="2 6" id="KW-0812">Transmembrane</keyword>
<evidence type="ECO:0000256" key="2">
    <source>
        <dbReference type="ARBA" id="ARBA00022692"/>
    </source>
</evidence>
<dbReference type="AlphaFoldDB" id="A0AAD9Z617"/>
<comment type="similarity">
    <text evidence="5">Belongs to the anthrone oxygenase family.</text>
</comment>
<organism evidence="7 8">
    <name type="scientific">Lepraria neglecta</name>
    <dbReference type="NCBI Taxonomy" id="209136"/>
    <lineage>
        <taxon>Eukaryota</taxon>
        <taxon>Fungi</taxon>
        <taxon>Dikarya</taxon>
        <taxon>Ascomycota</taxon>
        <taxon>Pezizomycotina</taxon>
        <taxon>Lecanoromycetes</taxon>
        <taxon>OSLEUM clade</taxon>
        <taxon>Lecanoromycetidae</taxon>
        <taxon>Lecanorales</taxon>
        <taxon>Lecanorineae</taxon>
        <taxon>Stereocaulaceae</taxon>
        <taxon>Lepraria</taxon>
    </lineage>
</organism>
<accession>A0AAD9Z617</accession>
<evidence type="ECO:0000256" key="5">
    <source>
        <dbReference type="ARBA" id="ARBA00034313"/>
    </source>
</evidence>